<proteinExistence type="predicted"/>
<dbReference type="Pfam" id="PF08395">
    <property type="entry name" value="7tm_7"/>
    <property type="match status" value="1"/>
</dbReference>
<organism evidence="9 10">
    <name type="scientific">Cryptolaemus montrouzieri</name>
    <dbReference type="NCBI Taxonomy" id="559131"/>
    <lineage>
        <taxon>Eukaryota</taxon>
        <taxon>Metazoa</taxon>
        <taxon>Ecdysozoa</taxon>
        <taxon>Arthropoda</taxon>
        <taxon>Hexapoda</taxon>
        <taxon>Insecta</taxon>
        <taxon>Pterygota</taxon>
        <taxon>Neoptera</taxon>
        <taxon>Endopterygota</taxon>
        <taxon>Coleoptera</taxon>
        <taxon>Polyphaga</taxon>
        <taxon>Cucujiformia</taxon>
        <taxon>Coccinelloidea</taxon>
        <taxon>Coccinellidae</taxon>
        <taxon>Scymninae</taxon>
        <taxon>Scymnini</taxon>
        <taxon>Cryptolaemus</taxon>
    </lineage>
</organism>
<evidence type="ECO:0000256" key="2">
    <source>
        <dbReference type="ARBA" id="ARBA00022475"/>
    </source>
</evidence>
<sequence length="287" mass="32914">MNKGEISTEYYKTYANILKRAVVKAKQMANEKYICNSKNKSRATWNIIKQQTYGNEQSKISILQEIAGNSKKTLDAVNNFFVNQAHTLKNDTKTTQREQYEDLNIILNYDDNFFCLYKSQLNILLNIKKIKVVSETNRMIIRYFNEIFGWHLLAITVRSIVSLLGILDLYFLNGCDNEESEYEQICDGLFTMIMMYGTIVITLTCHSTTEEVKKLFSNCLHLKIIYSDNVNVHKELTSLLELLQNQPTFSAGGFFDIGRPSLLSVVSITTTYLIIIIQLNSGACIEN</sequence>
<comment type="caution">
    <text evidence="9">The sequence shown here is derived from an EMBL/GenBank/DDBJ whole genome shotgun (WGS) entry which is preliminary data.</text>
</comment>
<name>A0ABD2NFM0_9CUCU</name>
<accession>A0ABD2NFM0</accession>
<comment type="subcellular location">
    <subcellularLocation>
        <location evidence="1">Cell membrane</location>
        <topology evidence="1">Multi-pass membrane protein</topology>
    </subcellularLocation>
</comment>
<dbReference type="EMBL" id="JABFTP020000103">
    <property type="protein sequence ID" value="KAL3277249.1"/>
    <property type="molecule type" value="Genomic_DNA"/>
</dbReference>
<dbReference type="InterPro" id="IPR013604">
    <property type="entry name" value="7TM_chemorcpt"/>
</dbReference>
<protein>
    <recommendedName>
        <fullName evidence="11">Gustatory receptor</fullName>
    </recommendedName>
</protein>
<dbReference type="Proteomes" id="UP001516400">
    <property type="component" value="Unassembled WGS sequence"/>
</dbReference>
<keyword evidence="3 8" id="KW-0812">Transmembrane</keyword>
<evidence type="ECO:0000256" key="5">
    <source>
        <dbReference type="ARBA" id="ARBA00023136"/>
    </source>
</evidence>
<keyword evidence="4 8" id="KW-1133">Transmembrane helix</keyword>
<gene>
    <name evidence="9" type="ORF">HHI36_012600</name>
</gene>
<reference evidence="9 10" key="1">
    <citation type="journal article" date="2021" name="BMC Biol.">
        <title>Horizontally acquired antibacterial genes associated with adaptive radiation of ladybird beetles.</title>
        <authorList>
            <person name="Li H.S."/>
            <person name="Tang X.F."/>
            <person name="Huang Y.H."/>
            <person name="Xu Z.Y."/>
            <person name="Chen M.L."/>
            <person name="Du X.Y."/>
            <person name="Qiu B.Y."/>
            <person name="Chen P.T."/>
            <person name="Zhang W."/>
            <person name="Slipinski A."/>
            <person name="Escalona H.E."/>
            <person name="Waterhouse R.M."/>
            <person name="Zwick A."/>
            <person name="Pang H."/>
        </authorList>
    </citation>
    <scope>NUCLEOTIDE SEQUENCE [LARGE SCALE GENOMIC DNA]</scope>
    <source>
        <strain evidence="9">SYSU2018</strain>
    </source>
</reference>
<evidence type="ECO:0000313" key="10">
    <source>
        <dbReference type="Proteomes" id="UP001516400"/>
    </source>
</evidence>
<keyword evidence="6" id="KW-0675">Receptor</keyword>
<evidence type="ECO:0000256" key="1">
    <source>
        <dbReference type="ARBA" id="ARBA00004651"/>
    </source>
</evidence>
<dbReference type="GO" id="GO:0007165">
    <property type="term" value="P:signal transduction"/>
    <property type="evidence" value="ECO:0007669"/>
    <property type="project" value="UniProtKB-KW"/>
</dbReference>
<keyword evidence="10" id="KW-1185">Reference proteome</keyword>
<feature type="transmembrane region" description="Helical" evidence="8">
    <location>
        <begin position="147"/>
        <end position="172"/>
    </location>
</feature>
<evidence type="ECO:0000256" key="4">
    <source>
        <dbReference type="ARBA" id="ARBA00022989"/>
    </source>
</evidence>
<keyword evidence="7" id="KW-0807">Transducer</keyword>
<evidence type="ECO:0000313" key="9">
    <source>
        <dbReference type="EMBL" id="KAL3277249.1"/>
    </source>
</evidence>
<dbReference type="AlphaFoldDB" id="A0ABD2NFM0"/>
<evidence type="ECO:0000256" key="7">
    <source>
        <dbReference type="ARBA" id="ARBA00023224"/>
    </source>
</evidence>
<evidence type="ECO:0000256" key="3">
    <source>
        <dbReference type="ARBA" id="ARBA00022692"/>
    </source>
</evidence>
<dbReference type="PANTHER" id="PTHR21143">
    <property type="entry name" value="INVERTEBRATE GUSTATORY RECEPTOR"/>
    <property type="match status" value="1"/>
</dbReference>
<keyword evidence="5 8" id="KW-0472">Membrane</keyword>
<dbReference type="GO" id="GO:0005886">
    <property type="term" value="C:plasma membrane"/>
    <property type="evidence" value="ECO:0007669"/>
    <property type="project" value="UniProtKB-SubCell"/>
</dbReference>
<keyword evidence="2" id="KW-1003">Cell membrane</keyword>
<evidence type="ECO:0008006" key="11">
    <source>
        <dbReference type="Google" id="ProtNLM"/>
    </source>
</evidence>
<evidence type="ECO:0000256" key="8">
    <source>
        <dbReference type="SAM" id="Phobius"/>
    </source>
</evidence>
<dbReference type="PANTHER" id="PTHR21143:SF104">
    <property type="entry name" value="GUSTATORY RECEPTOR 8A-RELATED"/>
    <property type="match status" value="1"/>
</dbReference>
<evidence type="ECO:0000256" key="6">
    <source>
        <dbReference type="ARBA" id="ARBA00023170"/>
    </source>
</evidence>